<evidence type="ECO:0000256" key="1">
    <source>
        <dbReference type="ARBA" id="ARBA00009981"/>
    </source>
</evidence>
<sequence>MIRIPATQARQRWAQTMDSARRNPVTITDHGRETVMVLDIEVAHRALRALEDAEDAAAADAAAAAIEAGEDTVPLEDMARELGLKLE</sequence>
<comment type="caution">
    <text evidence="3">The sequence shown here is derived from an EMBL/GenBank/DDBJ whole genome shotgun (WGS) entry which is preliminary data.</text>
</comment>
<protein>
    <recommendedName>
        <fullName evidence="2">Antitoxin</fullName>
    </recommendedName>
</protein>
<name>A0A2N4SXG1_9MICC</name>
<dbReference type="InterPro" id="IPR006442">
    <property type="entry name" value="Antitoxin_Phd/YefM"/>
</dbReference>
<dbReference type="RefSeq" id="WP_180814821.1">
    <property type="nucleotide sequence ID" value="NZ_LOMZ01000006.1"/>
</dbReference>
<dbReference type="EMBL" id="LOMZ01000006">
    <property type="protein sequence ID" value="PLC10636.1"/>
    <property type="molecule type" value="Genomic_DNA"/>
</dbReference>
<gene>
    <name evidence="3" type="ORF">AUQ48_17475</name>
</gene>
<dbReference type="InterPro" id="IPR036165">
    <property type="entry name" value="YefM-like_sf"/>
</dbReference>
<comment type="function">
    <text evidence="2">Antitoxin component of a type II toxin-antitoxin (TA) system.</text>
</comment>
<dbReference type="Pfam" id="PF02604">
    <property type="entry name" value="PhdYeFM_antitox"/>
    <property type="match status" value="1"/>
</dbReference>
<evidence type="ECO:0000313" key="3">
    <source>
        <dbReference type="EMBL" id="PLC10636.1"/>
    </source>
</evidence>
<dbReference type="Proteomes" id="UP000234632">
    <property type="component" value="Unassembled WGS sequence"/>
</dbReference>
<dbReference type="Gene3D" id="3.40.1620.10">
    <property type="entry name" value="YefM-like domain"/>
    <property type="match status" value="1"/>
</dbReference>
<organism evidence="3 4">
    <name type="scientific">Kocuria flava</name>
    <dbReference type="NCBI Taxonomy" id="446860"/>
    <lineage>
        <taxon>Bacteria</taxon>
        <taxon>Bacillati</taxon>
        <taxon>Actinomycetota</taxon>
        <taxon>Actinomycetes</taxon>
        <taxon>Micrococcales</taxon>
        <taxon>Micrococcaceae</taxon>
        <taxon>Kocuria</taxon>
    </lineage>
</organism>
<reference evidence="3 4" key="1">
    <citation type="submission" date="2015-12" db="EMBL/GenBank/DDBJ databases">
        <authorList>
            <person name="Shamseldin A."/>
            <person name="Moawad H."/>
            <person name="Abd El-Rahim W.M."/>
            <person name="Sadowsky M.J."/>
        </authorList>
    </citation>
    <scope>NUCLEOTIDE SEQUENCE [LARGE SCALE GENOMIC DNA]</scope>
    <source>
        <strain evidence="3 4">S43</strain>
    </source>
</reference>
<proteinExistence type="inferred from homology"/>
<evidence type="ECO:0000256" key="2">
    <source>
        <dbReference type="RuleBase" id="RU362080"/>
    </source>
</evidence>
<accession>A0A2N4SXG1</accession>
<evidence type="ECO:0000313" key="4">
    <source>
        <dbReference type="Proteomes" id="UP000234632"/>
    </source>
</evidence>
<comment type="similarity">
    <text evidence="1 2">Belongs to the phD/YefM antitoxin family.</text>
</comment>
<dbReference type="AlphaFoldDB" id="A0A2N4SXG1"/>
<dbReference type="NCBIfam" id="TIGR01552">
    <property type="entry name" value="phd_fam"/>
    <property type="match status" value="1"/>
</dbReference>
<dbReference type="SUPFAM" id="SSF143120">
    <property type="entry name" value="YefM-like"/>
    <property type="match status" value="1"/>
</dbReference>